<dbReference type="OrthoDB" id="9773856at2"/>
<evidence type="ECO:0000313" key="2">
    <source>
        <dbReference type="EMBL" id="QQB46000.1"/>
    </source>
</evidence>
<gene>
    <name evidence="2" type="ORF">I6I10_11135</name>
    <name evidence="3" type="ORF">I6J21_04985</name>
</gene>
<dbReference type="Gene3D" id="3.60.21.10">
    <property type="match status" value="1"/>
</dbReference>
<evidence type="ECO:0000313" key="3">
    <source>
        <dbReference type="EMBL" id="QRP71488.1"/>
    </source>
</evidence>
<dbReference type="RefSeq" id="WP_005392026.1">
    <property type="nucleotide sequence ID" value="NZ_CP066007.1"/>
</dbReference>
<dbReference type="EMBL" id="CP069534">
    <property type="protein sequence ID" value="QRP71488.1"/>
    <property type="molecule type" value="Genomic_DNA"/>
</dbReference>
<dbReference type="PANTHER" id="PTHR30337:SF0">
    <property type="entry name" value="NUCLEASE SBCCD SUBUNIT D"/>
    <property type="match status" value="1"/>
</dbReference>
<dbReference type="Pfam" id="PF00149">
    <property type="entry name" value="Metallophos"/>
    <property type="match status" value="1"/>
</dbReference>
<organism evidence="2 4">
    <name type="scientific">Corynebacterium glucuronolyticum</name>
    <dbReference type="NCBI Taxonomy" id="39791"/>
    <lineage>
        <taxon>Bacteria</taxon>
        <taxon>Bacillati</taxon>
        <taxon>Actinomycetota</taxon>
        <taxon>Actinomycetes</taxon>
        <taxon>Mycobacteriales</taxon>
        <taxon>Corynebacteriaceae</taxon>
        <taxon>Corynebacterium</taxon>
    </lineage>
</organism>
<dbReference type="GeneID" id="92759753"/>
<dbReference type="GO" id="GO:0016787">
    <property type="term" value="F:hydrolase activity"/>
    <property type="evidence" value="ECO:0007669"/>
    <property type="project" value="InterPro"/>
</dbReference>
<evidence type="ECO:0000259" key="1">
    <source>
        <dbReference type="Pfam" id="PF00149"/>
    </source>
</evidence>
<accession>A0A7T4EEP3</accession>
<proteinExistence type="predicted"/>
<dbReference type="InterPro" id="IPR014577">
    <property type="entry name" value="UCP033093_metalloPase"/>
</dbReference>
<dbReference type="InterPro" id="IPR050535">
    <property type="entry name" value="DNA_Repair-Maintenance_Comp"/>
</dbReference>
<dbReference type="PIRSF" id="PIRSF033093">
    <property type="entry name" value="UCP_ML1119"/>
    <property type="match status" value="1"/>
</dbReference>
<evidence type="ECO:0000313" key="4">
    <source>
        <dbReference type="Proteomes" id="UP000596145"/>
    </source>
</evidence>
<dbReference type="InterPro" id="IPR004843">
    <property type="entry name" value="Calcineurin-like_PHP"/>
</dbReference>
<protein>
    <submittedName>
        <fullName evidence="2">Metallophosphoesterase</fullName>
    </submittedName>
</protein>
<dbReference type="Proteomes" id="UP000617681">
    <property type="component" value="Chromosome"/>
</dbReference>
<dbReference type="EMBL" id="CP066007">
    <property type="protein sequence ID" value="QQB46000.1"/>
    <property type="molecule type" value="Genomic_DNA"/>
</dbReference>
<name>A0A7T4EEP3_9CORY</name>
<dbReference type="PANTHER" id="PTHR30337">
    <property type="entry name" value="COMPONENT OF ATP-DEPENDENT DSDNA EXONUCLEASE"/>
    <property type="match status" value="1"/>
</dbReference>
<sequence>MAVKYSFIHTSDWQLGMRRWFLGEEGQARYGQARIDVIEKMGRLARERGCDFIVAAGDNFDSNMVSDMTFRRAEAVFAGLGVPLLLLPGNHDPASPDSILARLSTSESIGNTAVIVLDSADPVEVIPGVEVVGAPLKSKAAATDLVAEACSALIPVGGESSTCLSRVLLAHGQVESRSNEQDVGLIDLHAVEDAVSRRVVDYVAFGDTHSTTQLDSRGRVWFSGSPEPTDFKEVPGGGGENNSGNVLLITVEVPDDPTNATGTRSMAEVVNVEVETIPIGTWTFEAITRHVDGTADVESFVEELEAYPDKPHTVIKYALIGAASLADHDYLATSLERLTPQFAALYERERLHDLAVEPTAEDMDAVELKGYTRGAFDELREGARLGDGVDAQALKILYRLTNAR</sequence>
<dbReference type="InterPro" id="IPR029052">
    <property type="entry name" value="Metallo-depent_PP-like"/>
</dbReference>
<dbReference type="Proteomes" id="UP000596145">
    <property type="component" value="Chromosome"/>
</dbReference>
<dbReference type="AlphaFoldDB" id="A0A7T4EEP3"/>
<feature type="domain" description="Calcineurin-like phosphoesterase" evidence="1">
    <location>
        <begin position="6"/>
        <end position="209"/>
    </location>
</feature>
<dbReference type="SUPFAM" id="SSF56300">
    <property type="entry name" value="Metallo-dependent phosphatases"/>
    <property type="match status" value="1"/>
</dbReference>
<reference evidence="2 4" key="1">
    <citation type="submission" date="2020-12" db="EMBL/GenBank/DDBJ databases">
        <title>FDA dAtabase for Regulatory Grade micrObial Sequences (FDA-ARGOS): Supporting development and validation of Infectious Disease Dx tests.</title>
        <authorList>
            <person name="Sproer C."/>
            <person name="Gronow S."/>
            <person name="Severitt S."/>
            <person name="Schroder I."/>
            <person name="Tallon L."/>
            <person name="Sadzewicz L."/>
            <person name="Zhao X."/>
            <person name="Boylan J."/>
            <person name="Ott S."/>
            <person name="Bowen H."/>
            <person name="Vavikolanu K."/>
            <person name="Mehta A."/>
            <person name="Aluvathingal J."/>
            <person name="Nadendla S."/>
            <person name="Lowell S."/>
            <person name="Myers T."/>
            <person name="Yan Y."/>
            <person name="Sichtig H."/>
        </authorList>
    </citation>
    <scope>NUCLEOTIDE SEQUENCE [LARGE SCALE GENOMIC DNA]</scope>
    <source>
        <strain evidence="2 4">FDAARGOS_1053</strain>
        <strain evidence="3">FDAARGOS_1191</strain>
    </source>
</reference>